<sequence>MLAAYWRGEITLRKLRVLIEYLPDNSPARWHTTDGQPFSTADAIGWRSLWALAAIAQGMAGKDQNIFDKMPQFPWKKPDNPNAYGSFGDHTPEEVLNYLDSL</sequence>
<dbReference type="EMBL" id="CP063194">
    <property type="protein sequence ID" value="WCZ37857.1"/>
    <property type="molecule type" value="Genomic_DNA"/>
</dbReference>
<dbReference type="RefSeq" id="WP_042405695.1">
    <property type="nucleotide sequence ID" value="NZ_CBYN010000018.1"/>
</dbReference>
<gene>
    <name evidence="1" type="ORF">CJEDD_01150</name>
</gene>
<name>A0ABY7UHE4_9CORY</name>
<accession>A0ABY7UHE4</accession>
<evidence type="ECO:0000313" key="2">
    <source>
        <dbReference type="Proteomes" id="UP001218071"/>
    </source>
</evidence>
<reference evidence="1 2" key="1">
    <citation type="submission" date="2020-10" db="EMBL/GenBank/DDBJ databases">
        <title>Complete genome sequence of Corynebacterium jeddahense DSM 45997, type strain of Corynebacterium jeddahense.</title>
        <authorList>
            <person name="Busche T."/>
            <person name="Kalinowski J."/>
            <person name="Ruckert C."/>
        </authorList>
    </citation>
    <scope>NUCLEOTIDE SEQUENCE [LARGE SCALE GENOMIC DNA]</scope>
    <source>
        <strain evidence="1 2">DSM 45997</strain>
    </source>
</reference>
<evidence type="ECO:0000313" key="1">
    <source>
        <dbReference type="EMBL" id="WCZ37857.1"/>
    </source>
</evidence>
<organism evidence="1 2">
    <name type="scientific">Corynebacterium jeddahense</name>
    <dbReference type="NCBI Taxonomy" id="1414719"/>
    <lineage>
        <taxon>Bacteria</taxon>
        <taxon>Bacillati</taxon>
        <taxon>Actinomycetota</taxon>
        <taxon>Actinomycetes</taxon>
        <taxon>Mycobacteriales</taxon>
        <taxon>Corynebacteriaceae</taxon>
        <taxon>Corynebacterium</taxon>
    </lineage>
</organism>
<protein>
    <submittedName>
        <fullName evidence="1">Uncharacterized protein</fullName>
    </submittedName>
</protein>
<keyword evidence="2" id="KW-1185">Reference proteome</keyword>
<proteinExistence type="predicted"/>
<dbReference type="Proteomes" id="UP001218071">
    <property type="component" value="Chromosome"/>
</dbReference>